<protein>
    <submittedName>
        <fullName evidence="2">Uncharacterized protein</fullName>
    </submittedName>
</protein>
<comment type="caution">
    <text evidence="2">The sequence shown here is derived from an EMBL/GenBank/DDBJ whole genome shotgun (WGS) entry which is preliminary data.</text>
</comment>
<dbReference type="AlphaFoldDB" id="A0AA36DSV7"/>
<keyword evidence="3" id="KW-1185">Reference proteome</keyword>
<feature type="compositionally biased region" description="Basic and acidic residues" evidence="1">
    <location>
        <begin position="357"/>
        <end position="370"/>
    </location>
</feature>
<dbReference type="Proteomes" id="UP001176961">
    <property type="component" value="Unassembled WGS sequence"/>
</dbReference>
<organism evidence="2 3">
    <name type="scientific">Cylicocyclus nassatus</name>
    <name type="common">Nematode worm</name>
    <dbReference type="NCBI Taxonomy" id="53992"/>
    <lineage>
        <taxon>Eukaryota</taxon>
        <taxon>Metazoa</taxon>
        <taxon>Ecdysozoa</taxon>
        <taxon>Nematoda</taxon>
        <taxon>Chromadorea</taxon>
        <taxon>Rhabditida</taxon>
        <taxon>Rhabditina</taxon>
        <taxon>Rhabditomorpha</taxon>
        <taxon>Strongyloidea</taxon>
        <taxon>Strongylidae</taxon>
        <taxon>Cylicocyclus</taxon>
    </lineage>
</organism>
<evidence type="ECO:0000313" key="2">
    <source>
        <dbReference type="EMBL" id="CAJ0591452.1"/>
    </source>
</evidence>
<evidence type="ECO:0000256" key="1">
    <source>
        <dbReference type="SAM" id="MobiDB-lite"/>
    </source>
</evidence>
<evidence type="ECO:0000313" key="3">
    <source>
        <dbReference type="Proteomes" id="UP001176961"/>
    </source>
</evidence>
<sequence length="370" mass="41415">MKLDICCADEAASPDLIVTKNETCTVRDVKGIPHPRMGAMLVSRSILPVIVLFCITELDAQSVRHVRRPKRTQRHISSLPILTIELVSPIRNHSPTSRNRRMQTPKQVDYAYHYNPHRVYSDLNDIYAEKPRRARAHLYSQENDDSISYVPRFSMRLPKRSQRSAYLQGVRGVDGERVLPKLPFISTSLKRTEPEPLPKPRPALSNLNRNVIPNISLEPTTSGINAGVEGFGFSQDFINIDAVPKITVNGKDGAITTTLLLEGTGTESMQANATANNISNRAIKHSSALRTEATPASNPDETTEEKALTQLESPNEIREVYGLPNQDVEFVTEVKQLPNKEAPDGVSSIPKRRKSKPLPERETIHINRRI</sequence>
<proteinExistence type="predicted"/>
<accession>A0AA36DSV7</accession>
<dbReference type="EMBL" id="CATQJL010000001">
    <property type="protein sequence ID" value="CAJ0591452.1"/>
    <property type="molecule type" value="Genomic_DNA"/>
</dbReference>
<gene>
    <name evidence="2" type="ORF">CYNAS_LOCUS3435</name>
</gene>
<reference evidence="2" key="1">
    <citation type="submission" date="2023-07" db="EMBL/GenBank/DDBJ databases">
        <authorList>
            <consortium name="CYATHOMIX"/>
        </authorList>
    </citation>
    <scope>NUCLEOTIDE SEQUENCE</scope>
    <source>
        <strain evidence="2">N/A</strain>
    </source>
</reference>
<feature type="region of interest" description="Disordered" evidence="1">
    <location>
        <begin position="334"/>
        <end position="370"/>
    </location>
</feature>
<name>A0AA36DSV7_CYLNA</name>